<protein>
    <recommendedName>
        <fullName evidence="3">PID domain-containing protein</fullName>
    </recommendedName>
</protein>
<dbReference type="SUPFAM" id="SSF50729">
    <property type="entry name" value="PH domain-like"/>
    <property type="match status" value="1"/>
</dbReference>
<sequence length="588" mass="66622">MSSFFSGGKSKEKDPVKKSQFYVEFLGWMECRGLRGQNYTDPVIKALQSRHKKMEAPPKLTIKVSRKDLKITQEVEEKKKRTIRKIKFPTIPARDVSFVHQSSRLEDGGLDDIVACIYLGYMPRTQKYVHVHVYRFDEASTASHFVKQMDLIIESNQDHVKEVEAELINKNEIDDPRIKHLEQRSEPRVIDSTVGSASSVHGSDEFSNFSPDQIDPDLQSLIDFQPFQSVAEELKHRLQMGDAPLLLPPKDYDTISRAHGNLNEINKIRSLNQNIIGVNNIPRDKIGSNDIDVNLVSVSSDANATDEMKTKDKLNIAPFKLVEKPHSPSMPTKQQNVSAPFKYTTNSPQVFHGQTNFYEAKLSPKASHKPKVIYESKFSPQTPTNFFYEPETKPPKLQLDNHDLVIPSKGIYSGKELSENDYAYPLVASSSTYINTRSTHQQANAPISKQDSHSSEDFNRRKLSDESQSRPSVHHIKYGSTDDIYALSFKVPKQVLPTDELPPDYHDDDDLQLPRMNQPYGQAFLTRSLPPDIIREKLSSGNIPITNSGELRLDRRNDPSGNVKGAPRSHGNEGMYSSNIQRYGSSKR</sequence>
<dbReference type="EMBL" id="HACG01037009">
    <property type="protein sequence ID" value="CEK83874.1"/>
    <property type="molecule type" value="Transcribed_RNA"/>
</dbReference>
<dbReference type="PANTHER" id="PTHR41148">
    <property type="entry name" value="LP09875P"/>
    <property type="match status" value="1"/>
</dbReference>
<organism evidence="2">
    <name type="scientific">Arion vulgaris</name>
    <dbReference type="NCBI Taxonomy" id="1028688"/>
    <lineage>
        <taxon>Eukaryota</taxon>
        <taxon>Metazoa</taxon>
        <taxon>Spiralia</taxon>
        <taxon>Lophotrochozoa</taxon>
        <taxon>Mollusca</taxon>
        <taxon>Gastropoda</taxon>
        <taxon>Heterobranchia</taxon>
        <taxon>Euthyneura</taxon>
        <taxon>Panpulmonata</taxon>
        <taxon>Eupulmonata</taxon>
        <taxon>Stylommatophora</taxon>
        <taxon>Helicina</taxon>
        <taxon>Arionoidea</taxon>
        <taxon>Arionidae</taxon>
        <taxon>Arion</taxon>
    </lineage>
</organism>
<feature type="compositionally biased region" description="Polar residues" evidence="1">
    <location>
        <begin position="438"/>
        <end position="449"/>
    </location>
</feature>
<dbReference type="AlphaFoldDB" id="A0A0B7AS73"/>
<dbReference type="Gene3D" id="2.30.29.30">
    <property type="entry name" value="Pleckstrin-homology domain (PH domain)/Phosphotyrosine-binding domain (PTB)"/>
    <property type="match status" value="1"/>
</dbReference>
<dbReference type="PANTHER" id="PTHR41148:SF1">
    <property type="entry name" value="LP09875P"/>
    <property type="match status" value="1"/>
</dbReference>
<name>A0A0B7AS73_9EUPU</name>
<feature type="region of interest" description="Disordered" evidence="1">
    <location>
        <begin position="438"/>
        <end position="477"/>
    </location>
</feature>
<dbReference type="InterPro" id="IPR011993">
    <property type="entry name" value="PH-like_dom_sf"/>
</dbReference>
<accession>A0A0B7AS73</accession>
<feature type="region of interest" description="Disordered" evidence="1">
    <location>
        <begin position="539"/>
        <end position="588"/>
    </location>
</feature>
<evidence type="ECO:0000313" key="2">
    <source>
        <dbReference type="EMBL" id="CEK83874.1"/>
    </source>
</evidence>
<feature type="compositionally biased region" description="Basic and acidic residues" evidence="1">
    <location>
        <begin position="450"/>
        <end position="468"/>
    </location>
</feature>
<feature type="compositionally biased region" description="Polar residues" evidence="1">
    <location>
        <begin position="539"/>
        <end position="549"/>
    </location>
</feature>
<evidence type="ECO:0008006" key="3">
    <source>
        <dbReference type="Google" id="ProtNLM"/>
    </source>
</evidence>
<reference evidence="2" key="1">
    <citation type="submission" date="2014-12" db="EMBL/GenBank/DDBJ databases">
        <title>Insight into the proteome of Arion vulgaris.</title>
        <authorList>
            <person name="Aradska J."/>
            <person name="Bulat T."/>
            <person name="Smidak R."/>
            <person name="Sarate P."/>
            <person name="Gangsoo J."/>
            <person name="Sialana F."/>
            <person name="Bilban M."/>
            <person name="Lubec G."/>
        </authorList>
    </citation>
    <scope>NUCLEOTIDE SEQUENCE</scope>
    <source>
        <tissue evidence="2">Skin</tissue>
    </source>
</reference>
<gene>
    <name evidence="2" type="primary">ORF139433</name>
</gene>
<feature type="compositionally biased region" description="Polar residues" evidence="1">
    <location>
        <begin position="575"/>
        <end position="588"/>
    </location>
</feature>
<proteinExistence type="predicted"/>
<evidence type="ECO:0000256" key="1">
    <source>
        <dbReference type="SAM" id="MobiDB-lite"/>
    </source>
</evidence>